<dbReference type="Proteomes" id="UP000253314">
    <property type="component" value="Unassembled WGS sequence"/>
</dbReference>
<comment type="caution">
    <text evidence="2">The sequence shown here is derived from an EMBL/GenBank/DDBJ whole genome shotgun (WGS) entry which is preliminary data.</text>
</comment>
<organism evidence="2 3">
    <name type="scientific">Bacillus taeanensis</name>
    <dbReference type="NCBI Taxonomy" id="273032"/>
    <lineage>
        <taxon>Bacteria</taxon>
        <taxon>Bacillati</taxon>
        <taxon>Bacillota</taxon>
        <taxon>Bacilli</taxon>
        <taxon>Bacillales</taxon>
        <taxon>Bacillaceae</taxon>
        <taxon>Bacillus</taxon>
    </lineage>
</organism>
<feature type="coiled-coil region" evidence="1">
    <location>
        <begin position="7"/>
        <end position="71"/>
    </location>
</feature>
<dbReference type="AlphaFoldDB" id="A0A366Y0S6"/>
<evidence type="ECO:0000313" key="3">
    <source>
        <dbReference type="Proteomes" id="UP000253314"/>
    </source>
</evidence>
<proteinExistence type="predicted"/>
<reference evidence="2 3" key="1">
    <citation type="submission" date="2018-07" db="EMBL/GenBank/DDBJ databases">
        <title>Lottiidibacillus patelloidae gen. nov., sp. nov., isolated from the intestinal tract of a marine limpet and the reclassification of B. taeanensis BH030017T, B. algicola KMM 3737T and B. hwajinpoensis SW-72T as genus Lottiidibacillus.</title>
        <authorList>
            <person name="Liu R."/>
            <person name="Huang Z."/>
        </authorList>
    </citation>
    <scope>NUCLEOTIDE SEQUENCE [LARGE SCALE GENOMIC DNA]</scope>
    <source>
        <strain evidence="2 3">BH030017</strain>
    </source>
</reference>
<keyword evidence="3" id="KW-1185">Reference proteome</keyword>
<evidence type="ECO:0000256" key="1">
    <source>
        <dbReference type="SAM" id="Coils"/>
    </source>
</evidence>
<evidence type="ECO:0000313" key="2">
    <source>
        <dbReference type="EMBL" id="RBW69771.1"/>
    </source>
</evidence>
<name>A0A366Y0S6_9BACI</name>
<dbReference type="EMBL" id="QOCW01000008">
    <property type="protein sequence ID" value="RBW69771.1"/>
    <property type="molecule type" value="Genomic_DNA"/>
</dbReference>
<gene>
    <name evidence="2" type="ORF">DS031_09570</name>
</gene>
<accession>A0A366Y0S6</accession>
<sequence>MFKYEMIELVDEKVETLTKVVKEYEREYVELDKVDIWPYPEAVRIAVLLRKTELEHYIRESQTELKSLLRKEKIHGETN</sequence>
<dbReference type="RefSeq" id="WP_113805854.1">
    <property type="nucleotide sequence ID" value="NZ_QOCW01000008.1"/>
</dbReference>
<keyword evidence="1" id="KW-0175">Coiled coil</keyword>
<protein>
    <submittedName>
        <fullName evidence="2">Uncharacterized protein</fullName>
    </submittedName>
</protein>